<evidence type="ECO:0000256" key="15">
    <source>
        <dbReference type="ARBA" id="ARBA00023166"/>
    </source>
</evidence>
<evidence type="ECO:0000256" key="14">
    <source>
        <dbReference type="ARBA" id="ARBA00023098"/>
    </source>
</evidence>
<keyword evidence="12" id="KW-0732">Signal</keyword>
<keyword evidence="6" id="KW-0162">Chylomicron</keyword>
<keyword evidence="16" id="KW-0325">Glycoprotein</keyword>
<keyword evidence="4" id="KW-0813">Transport</keyword>
<dbReference type="InterPro" id="IPR052418">
    <property type="entry name" value="Apolipoprotein_B"/>
</dbReference>
<keyword evidence="11" id="KW-0427">LDL</keyword>
<dbReference type="PANTHER" id="PTHR13769:SF1">
    <property type="entry name" value="APOLIPOPROTEIN B-100"/>
    <property type="match status" value="1"/>
</dbReference>
<name>A0A665W8J0_ECHNA</name>
<dbReference type="Gene3D" id="1.25.10.20">
    <property type="entry name" value="Vitellinogen, superhelical"/>
    <property type="match status" value="1"/>
</dbReference>
<evidence type="ECO:0000256" key="1">
    <source>
        <dbReference type="ARBA" id="ARBA00004496"/>
    </source>
</evidence>
<keyword evidence="8" id="KW-0153">Cholesterol metabolism</keyword>
<dbReference type="SUPFAM" id="SSF56968">
    <property type="entry name" value="Lipovitellin-phosvitin complex, beta-sheet shell regions"/>
    <property type="match status" value="2"/>
</dbReference>
<dbReference type="GO" id="GO:0034361">
    <property type="term" value="C:very-low-density lipoprotein particle"/>
    <property type="evidence" value="ECO:0007669"/>
    <property type="project" value="UniProtKB-KW"/>
</dbReference>
<evidence type="ECO:0000256" key="16">
    <source>
        <dbReference type="ARBA" id="ARBA00023180"/>
    </source>
</evidence>
<dbReference type="SUPFAM" id="SSF48431">
    <property type="entry name" value="Lipovitellin-phosvitin complex, superhelical domain"/>
    <property type="match status" value="1"/>
</dbReference>
<dbReference type="Ensembl" id="ENSENLT00000041146.1">
    <property type="protein sequence ID" value="ENSENLP00000040115.1"/>
    <property type="gene ID" value="ENSENLG00000017262.1"/>
</dbReference>
<evidence type="ECO:0000256" key="19">
    <source>
        <dbReference type="PROSITE-ProRule" id="PRU00557"/>
    </source>
</evidence>
<dbReference type="SMART" id="SM00638">
    <property type="entry name" value="LPD_N"/>
    <property type="match status" value="1"/>
</dbReference>
<keyword evidence="9" id="KW-0358">Heparin-binding</keyword>
<dbReference type="GO" id="GO:0006642">
    <property type="term" value="P:triglyceride mobilization"/>
    <property type="evidence" value="ECO:0007669"/>
    <property type="project" value="TreeGrafter"/>
</dbReference>
<dbReference type="InterPro" id="IPR015817">
    <property type="entry name" value="Vitellinogen_open_b-sht_sub1"/>
</dbReference>
<evidence type="ECO:0000256" key="11">
    <source>
        <dbReference type="ARBA" id="ARBA00022710"/>
    </source>
</evidence>
<reference evidence="21" key="1">
    <citation type="submission" date="2021-04" db="EMBL/GenBank/DDBJ databases">
        <authorList>
            <consortium name="Wellcome Sanger Institute Data Sharing"/>
        </authorList>
    </citation>
    <scope>NUCLEOTIDE SEQUENCE [LARGE SCALE GENOMIC DNA]</scope>
</reference>
<keyword evidence="17" id="KW-0753">Steroid metabolism</keyword>
<keyword evidence="14" id="KW-0443">Lipid metabolism</keyword>
<dbReference type="Gene3D" id="2.30.230.10">
    <property type="entry name" value="Lipovitellin, beta-sheet shell regions, chain A"/>
    <property type="match status" value="1"/>
</dbReference>
<keyword evidence="7" id="KW-0964">Secreted</keyword>
<evidence type="ECO:0000256" key="9">
    <source>
        <dbReference type="ARBA" id="ARBA00022674"/>
    </source>
</evidence>
<dbReference type="Proteomes" id="UP000472264">
    <property type="component" value="Chromosome 24"/>
</dbReference>
<evidence type="ECO:0000256" key="18">
    <source>
        <dbReference type="ARBA" id="ARBA00023313"/>
    </source>
</evidence>
<dbReference type="InterPro" id="IPR001747">
    <property type="entry name" value="Vitellogenin_N"/>
</dbReference>
<evidence type="ECO:0000256" key="5">
    <source>
        <dbReference type="ARBA" id="ARBA00022490"/>
    </source>
</evidence>
<keyword evidence="13" id="KW-0445">Lipid transport</keyword>
<dbReference type="InParanoid" id="A0A665W8J0"/>
<accession>A0A665W8J0</accession>
<dbReference type="Gene3D" id="2.20.50.20">
    <property type="entry name" value="Lipovitellin. Chain A, domain 3"/>
    <property type="match status" value="1"/>
</dbReference>
<evidence type="ECO:0000256" key="17">
    <source>
        <dbReference type="ARBA" id="ARBA00023221"/>
    </source>
</evidence>
<proteinExistence type="predicted"/>
<dbReference type="GO" id="GO:0120020">
    <property type="term" value="F:cholesterol transfer activity"/>
    <property type="evidence" value="ECO:0007669"/>
    <property type="project" value="TreeGrafter"/>
</dbReference>
<evidence type="ECO:0000313" key="21">
    <source>
        <dbReference type="Ensembl" id="ENSENLP00000040115.1"/>
    </source>
</evidence>
<keyword evidence="22" id="KW-1185">Reference proteome</keyword>
<keyword evidence="10" id="KW-0551">Lipid droplet</keyword>
<sequence>YWSFTKPIMGGAKLCLLLLLGTYTLARKYCAFMLKPKEFKDFKRFVYDYEAETFNGVNGATGNKSGPKVSCKVEIDVPQTCSFILRTTECSLNEISGVDAEGNPVYRPAAQNNAFGLAMAKYPLKITVEGETNVGLYPEENEPVNILNIKRGIVSALMVPAMEEEKNKEMVVYLPQIDFLPTVHGVCSTDYTVNSAAEIATDVTVTRDLSKCDGFVAHRQNTSPLAIITGMVRNYPLSKMISSTQTCNYRFDNHKKHMTSGTCTEKHLFLPFSHQNEYGISAMVKQTLALRETAKINDRIFDLSECFTFKKMLQNKTKPKNHILIACEAVIATMQQLNTLSQTTQGEERASLFYKLVSELRGLNADILGSVTEEMMDMSTSLTWQALAQCGTPECTSAILKVLRTFDESALEVDAAVYALGLLPNPSRLLVKDMLAMAQYKQSKPIMYALSNAVRKLYQAEGVTPEITAVSEYMASLLGADCAGEKDLTFLTLRVIGNMGDAIEEADPAIKNTLLKCMRQPATTLSVQLAAIQAFRRMSVTEEVRSNLQRVSQYAKGAVQKRLAAYLILMRDPNNSDIDMVKKLLVQGQNMQVKAFVTSHIYNIIYSTDSETQKLGKRIMDALQDIDVVTHNDYTTMSRHYKLGVAHDRMLAGIQGNVIFDPSNQLPREVLLEMTLGAFGYSMDIWEVGMEGKGFEPTVDALFGKNGFFPDTVSKAIYWAEDKMPPKIKDVLEKWVAPLKSDGHGVPENLVRDIVRNFNKLVKDLQSQESPEAMAYLRFMGAELGYIKGNELKSIVQNTMMYADIIMRIIPSKVRVCTNGIC</sequence>
<evidence type="ECO:0000256" key="7">
    <source>
        <dbReference type="ARBA" id="ARBA00022525"/>
    </source>
</evidence>
<dbReference type="Pfam" id="PF01347">
    <property type="entry name" value="Vitellogenin_N"/>
    <property type="match status" value="1"/>
</dbReference>
<keyword evidence="18" id="KW-0850">VLDL</keyword>
<reference evidence="21" key="2">
    <citation type="submission" date="2025-08" db="UniProtKB">
        <authorList>
            <consortium name="Ensembl"/>
        </authorList>
    </citation>
    <scope>IDENTIFICATION</scope>
</reference>
<organism evidence="21 22">
    <name type="scientific">Echeneis naucrates</name>
    <name type="common">Live sharksucker</name>
    <dbReference type="NCBI Taxonomy" id="173247"/>
    <lineage>
        <taxon>Eukaryota</taxon>
        <taxon>Metazoa</taxon>
        <taxon>Chordata</taxon>
        <taxon>Craniata</taxon>
        <taxon>Vertebrata</taxon>
        <taxon>Euteleostomi</taxon>
        <taxon>Actinopterygii</taxon>
        <taxon>Neopterygii</taxon>
        <taxon>Teleostei</taxon>
        <taxon>Neoteleostei</taxon>
        <taxon>Acanthomorphata</taxon>
        <taxon>Carangaria</taxon>
        <taxon>Carangiformes</taxon>
        <taxon>Echeneidae</taxon>
        <taxon>Echeneis</taxon>
    </lineage>
</organism>
<evidence type="ECO:0000256" key="8">
    <source>
        <dbReference type="ARBA" id="ARBA00022548"/>
    </source>
</evidence>
<evidence type="ECO:0000313" key="22">
    <source>
        <dbReference type="Proteomes" id="UP000472264"/>
    </source>
</evidence>
<dbReference type="PROSITE" id="PS51211">
    <property type="entry name" value="VITELLOGENIN"/>
    <property type="match status" value="1"/>
</dbReference>
<dbReference type="InterPro" id="IPR015255">
    <property type="entry name" value="Vitellinogen_open_b-sht"/>
</dbReference>
<comment type="subcellular location">
    <subcellularLocation>
        <location evidence="1">Cytoplasm</location>
    </subcellularLocation>
    <subcellularLocation>
        <location evidence="2">Lipid droplet</location>
    </subcellularLocation>
    <subcellularLocation>
        <location evidence="3">Secreted</location>
    </subcellularLocation>
</comment>
<dbReference type="InterPro" id="IPR015819">
    <property type="entry name" value="Lipid_transp_b-sht_shell"/>
</dbReference>
<evidence type="ECO:0000256" key="13">
    <source>
        <dbReference type="ARBA" id="ARBA00023055"/>
    </source>
</evidence>
<evidence type="ECO:0000256" key="3">
    <source>
        <dbReference type="ARBA" id="ARBA00004613"/>
    </source>
</evidence>
<comment type="caution">
    <text evidence="19">Lacks conserved residue(s) required for the propagation of feature annotation.</text>
</comment>
<dbReference type="SMART" id="SM01169">
    <property type="entry name" value="DUF1943"/>
    <property type="match status" value="1"/>
</dbReference>
<keyword evidence="15" id="KW-1207">Sterol metabolism</keyword>
<dbReference type="OMA" id="AVYNYIA"/>
<dbReference type="FunFam" id="2.30.230.10:FF:000003">
    <property type="entry name" value="Apolipoprotein B"/>
    <property type="match status" value="1"/>
</dbReference>
<dbReference type="GO" id="GO:0008203">
    <property type="term" value="P:cholesterol metabolic process"/>
    <property type="evidence" value="ECO:0007669"/>
    <property type="project" value="UniProtKB-KW"/>
</dbReference>
<dbReference type="GO" id="GO:0042953">
    <property type="term" value="P:lipoprotein transport"/>
    <property type="evidence" value="ECO:0007669"/>
    <property type="project" value="TreeGrafter"/>
</dbReference>
<dbReference type="GO" id="GO:0005737">
    <property type="term" value="C:cytoplasm"/>
    <property type="evidence" value="ECO:0007669"/>
    <property type="project" value="UniProtKB-SubCell"/>
</dbReference>
<feature type="domain" description="Vitellogenin" evidence="20">
    <location>
        <begin position="39"/>
        <end position="670"/>
    </location>
</feature>
<evidence type="ECO:0000256" key="10">
    <source>
        <dbReference type="ARBA" id="ARBA00022677"/>
    </source>
</evidence>
<evidence type="ECO:0000256" key="4">
    <source>
        <dbReference type="ARBA" id="ARBA00022448"/>
    </source>
</evidence>
<dbReference type="InterPro" id="IPR015816">
    <property type="entry name" value="Vitellinogen_b-sht_N"/>
</dbReference>
<dbReference type="GO" id="GO:0050750">
    <property type="term" value="F:low-density lipoprotein particle receptor binding"/>
    <property type="evidence" value="ECO:0007669"/>
    <property type="project" value="TreeGrafter"/>
</dbReference>
<dbReference type="PANTHER" id="PTHR13769">
    <property type="entry name" value="APOLIPOPROTEIN B"/>
    <property type="match status" value="1"/>
</dbReference>
<reference evidence="21" key="3">
    <citation type="submission" date="2025-09" db="UniProtKB">
        <authorList>
            <consortium name="Ensembl"/>
        </authorList>
    </citation>
    <scope>IDENTIFICATION</scope>
</reference>
<dbReference type="GO" id="GO:0042632">
    <property type="term" value="P:cholesterol homeostasis"/>
    <property type="evidence" value="ECO:0007669"/>
    <property type="project" value="TreeGrafter"/>
</dbReference>
<evidence type="ECO:0000256" key="12">
    <source>
        <dbReference type="ARBA" id="ARBA00022729"/>
    </source>
</evidence>
<keyword evidence="5" id="KW-0963">Cytoplasm</keyword>
<dbReference type="GO" id="GO:0034362">
    <property type="term" value="C:low-density lipoprotein particle"/>
    <property type="evidence" value="ECO:0007669"/>
    <property type="project" value="UniProtKB-KW"/>
</dbReference>
<dbReference type="InterPro" id="IPR011030">
    <property type="entry name" value="Lipovitellin_superhlx_dom"/>
</dbReference>
<dbReference type="AlphaFoldDB" id="A0A665W8J0"/>
<dbReference type="Pfam" id="PF09172">
    <property type="entry name" value="Vit_open_b-sht"/>
    <property type="match status" value="1"/>
</dbReference>
<dbReference type="GO" id="GO:0008201">
    <property type="term" value="F:heparin binding"/>
    <property type="evidence" value="ECO:0007669"/>
    <property type="project" value="UniProtKB-KW"/>
</dbReference>
<evidence type="ECO:0000256" key="2">
    <source>
        <dbReference type="ARBA" id="ARBA00004502"/>
    </source>
</evidence>
<evidence type="ECO:0000256" key="6">
    <source>
        <dbReference type="ARBA" id="ARBA00022513"/>
    </source>
</evidence>
<protein>
    <recommendedName>
        <fullName evidence="20">Vitellogenin domain-containing protein</fullName>
    </recommendedName>
</protein>
<dbReference type="GO" id="GO:0005811">
    <property type="term" value="C:lipid droplet"/>
    <property type="evidence" value="ECO:0007669"/>
    <property type="project" value="UniProtKB-SubCell"/>
</dbReference>
<evidence type="ECO:0000259" key="20">
    <source>
        <dbReference type="PROSITE" id="PS51211"/>
    </source>
</evidence>
<dbReference type="GO" id="GO:0030301">
    <property type="term" value="P:cholesterol transport"/>
    <property type="evidence" value="ECO:0007669"/>
    <property type="project" value="TreeGrafter"/>
</dbReference>
<dbReference type="GO" id="GO:0034359">
    <property type="term" value="C:mature chylomicron"/>
    <property type="evidence" value="ECO:0007669"/>
    <property type="project" value="TreeGrafter"/>
</dbReference>